<sequence length="181" mass="20446">MPTGLPESGLVSSRVRRSRAPLIASLAVLAVTFWASEKQDAAQEAFLAQRSRTRSALCSGYSVSGSGWSYLSDRRPSFTAVQAGKKEWFGINDVRVVKRNPEDVAAFHEKERTRWRHVYNEEYVETSQDFYPGDRVEIIDDESDYEGQQGVVINFDFDDGYMSCQTTNSRYPLTVVLDEPA</sequence>
<comment type="caution">
    <text evidence="1">The sequence shown here is derived from an EMBL/GenBank/DDBJ whole genome shotgun (WGS) entry which is preliminary data.</text>
</comment>
<gene>
    <name evidence="1" type="ORF">SNEC2469_LOCUS1361</name>
</gene>
<evidence type="ECO:0000313" key="1">
    <source>
        <dbReference type="EMBL" id="CAE7196618.1"/>
    </source>
</evidence>
<dbReference type="AlphaFoldDB" id="A0A812J1G6"/>
<dbReference type="EMBL" id="CAJNJA010005697">
    <property type="protein sequence ID" value="CAE7196618.1"/>
    <property type="molecule type" value="Genomic_DNA"/>
</dbReference>
<reference evidence="1" key="1">
    <citation type="submission" date="2021-02" db="EMBL/GenBank/DDBJ databases">
        <authorList>
            <person name="Dougan E. K."/>
            <person name="Rhodes N."/>
            <person name="Thang M."/>
            <person name="Chan C."/>
        </authorList>
    </citation>
    <scope>NUCLEOTIDE SEQUENCE</scope>
</reference>
<dbReference type="OrthoDB" id="423281at2759"/>
<keyword evidence="2" id="KW-1185">Reference proteome</keyword>
<dbReference type="Proteomes" id="UP000601435">
    <property type="component" value="Unassembled WGS sequence"/>
</dbReference>
<organism evidence="1 2">
    <name type="scientific">Symbiodinium necroappetens</name>
    <dbReference type="NCBI Taxonomy" id="1628268"/>
    <lineage>
        <taxon>Eukaryota</taxon>
        <taxon>Sar</taxon>
        <taxon>Alveolata</taxon>
        <taxon>Dinophyceae</taxon>
        <taxon>Suessiales</taxon>
        <taxon>Symbiodiniaceae</taxon>
        <taxon>Symbiodinium</taxon>
    </lineage>
</organism>
<protein>
    <submittedName>
        <fullName evidence="1">Uncharacterized protein</fullName>
    </submittedName>
</protein>
<evidence type="ECO:0000313" key="2">
    <source>
        <dbReference type="Proteomes" id="UP000601435"/>
    </source>
</evidence>
<proteinExistence type="predicted"/>
<accession>A0A812J1G6</accession>
<name>A0A812J1G6_9DINO</name>